<dbReference type="AlphaFoldDB" id="A0A5E4NRI5"/>
<dbReference type="OrthoDB" id="8068582at2759"/>
<dbReference type="GO" id="GO:0003824">
    <property type="term" value="F:catalytic activity"/>
    <property type="evidence" value="ECO:0007669"/>
    <property type="project" value="UniProtKB-KW"/>
</dbReference>
<dbReference type="PANTHER" id="PTHR37984:SF5">
    <property type="entry name" value="PROTEIN NYNRIN-LIKE"/>
    <property type="match status" value="1"/>
</dbReference>
<feature type="domain" description="Reverse transcriptase/retrotransposon-derived protein RNase H-like" evidence="2">
    <location>
        <begin position="31"/>
        <end position="80"/>
    </location>
</feature>
<dbReference type="InterPro" id="IPR043502">
    <property type="entry name" value="DNA/RNA_pol_sf"/>
</dbReference>
<dbReference type="InterPro" id="IPR041577">
    <property type="entry name" value="RT_RNaseH_2"/>
</dbReference>
<keyword evidence="4" id="KW-1185">Reference proteome</keyword>
<dbReference type="EMBL" id="CABPRJ010002396">
    <property type="protein sequence ID" value="VVC45184.1"/>
    <property type="molecule type" value="Genomic_DNA"/>
</dbReference>
<dbReference type="SUPFAM" id="SSF56672">
    <property type="entry name" value="DNA/RNA polymerases"/>
    <property type="match status" value="1"/>
</dbReference>
<reference evidence="3 4" key="1">
    <citation type="submission" date="2019-08" db="EMBL/GenBank/DDBJ databases">
        <authorList>
            <person name="Alioto T."/>
            <person name="Alioto T."/>
            <person name="Gomez Garrido J."/>
        </authorList>
    </citation>
    <scope>NUCLEOTIDE SEQUENCE [LARGE SCALE GENOMIC DNA]</scope>
</reference>
<dbReference type="PANTHER" id="PTHR37984">
    <property type="entry name" value="PROTEIN CBG26694"/>
    <property type="match status" value="1"/>
</dbReference>
<sequence>MVKYLGKSIPKLSKNCAPFRNLTNKNVEFKWSGEHSEAIKSLKKSLVESPVLKNFDTRRLILIQTEASKDGIDSVLLHVIAYASKIPESSRKSMLEVVHEGYWGVTKCKARTRECLYWPGLNYPQSKGLAEKFVGVCKKLLNKCSVTGQLPCESFLYRNTPIEEVLKPEKYEDYEVKCKLKNKQKLSAKYYNLPTRPCEKFEVNQLILFLKDNKWFLGRVTMKASVSRSYIVEDALGNTYKRTSKHLKL</sequence>
<dbReference type="InterPro" id="IPR043128">
    <property type="entry name" value="Rev_trsase/Diguanyl_cyclase"/>
</dbReference>
<proteinExistence type="predicted"/>
<dbReference type="Pfam" id="PF17919">
    <property type="entry name" value="RT_RNaseH_2"/>
    <property type="match status" value="1"/>
</dbReference>
<evidence type="ECO:0000259" key="2">
    <source>
        <dbReference type="Pfam" id="PF17919"/>
    </source>
</evidence>
<dbReference type="GO" id="GO:0071897">
    <property type="term" value="P:DNA biosynthetic process"/>
    <property type="evidence" value="ECO:0007669"/>
    <property type="project" value="UniProtKB-ARBA"/>
</dbReference>
<evidence type="ECO:0000256" key="1">
    <source>
        <dbReference type="ARBA" id="ARBA00023268"/>
    </source>
</evidence>
<dbReference type="Gene3D" id="3.30.70.270">
    <property type="match status" value="1"/>
</dbReference>
<evidence type="ECO:0000313" key="3">
    <source>
        <dbReference type="EMBL" id="VVC45184.1"/>
    </source>
</evidence>
<name>A0A5E4NRI5_9HEMI</name>
<gene>
    <name evidence="3" type="ORF">CINCED_3A017487</name>
</gene>
<dbReference type="InterPro" id="IPR050951">
    <property type="entry name" value="Retrovirus_Pol_polyprotein"/>
</dbReference>
<protein>
    <recommendedName>
        <fullName evidence="2">Reverse transcriptase/retrotransposon-derived protein RNase H-like domain-containing protein</fullName>
    </recommendedName>
</protein>
<keyword evidence="1" id="KW-0511">Multifunctional enzyme</keyword>
<accession>A0A5E4NRI5</accession>
<dbReference type="Proteomes" id="UP000325440">
    <property type="component" value="Unassembled WGS sequence"/>
</dbReference>
<organism evidence="3 4">
    <name type="scientific">Cinara cedri</name>
    <dbReference type="NCBI Taxonomy" id="506608"/>
    <lineage>
        <taxon>Eukaryota</taxon>
        <taxon>Metazoa</taxon>
        <taxon>Ecdysozoa</taxon>
        <taxon>Arthropoda</taxon>
        <taxon>Hexapoda</taxon>
        <taxon>Insecta</taxon>
        <taxon>Pterygota</taxon>
        <taxon>Neoptera</taxon>
        <taxon>Paraneoptera</taxon>
        <taxon>Hemiptera</taxon>
        <taxon>Sternorrhyncha</taxon>
        <taxon>Aphidomorpha</taxon>
        <taxon>Aphidoidea</taxon>
        <taxon>Aphididae</taxon>
        <taxon>Lachninae</taxon>
        <taxon>Cinara</taxon>
    </lineage>
</organism>
<evidence type="ECO:0000313" key="4">
    <source>
        <dbReference type="Proteomes" id="UP000325440"/>
    </source>
</evidence>